<dbReference type="Gene3D" id="1.25.40.10">
    <property type="entry name" value="Tetratricopeptide repeat domain"/>
    <property type="match status" value="1"/>
</dbReference>
<dbReference type="AlphaFoldDB" id="A0A3E1NI11"/>
<organism evidence="8 9">
    <name type="scientific">Deminuibacter soli</name>
    <dbReference type="NCBI Taxonomy" id="2291815"/>
    <lineage>
        <taxon>Bacteria</taxon>
        <taxon>Pseudomonadati</taxon>
        <taxon>Bacteroidota</taxon>
        <taxon>Chitinophagia</taxon>
        <taxon>Chitinophagales</taxon>
        <taxon>Chitinophagaceae</taxon>
        <taxon>Deminuibacter</taxon>
    </lineage>
</organism>
<dbReference type="GO" id="GO:0016020">
    <property type="term" value="C:membrane"/>
    <property type="evidence" value="ECO:0007669"/>
    <property type="project" value="InterPro"/>
</dbReference>
<dbReference type="SMART" id="SM00028">
    <property type="entry name" value="TPR"/>
    <property type="match status" value="2"/>
</dbReference>
<protein>
    <submittedName>
        <fullName evidence="8">Sensor histidine kinase</fullName>
    </submittedName>
</protein>
<keyword evidence="2 8" id="KW-0418">Kinase</keyword>
<dbReference type="InterPro" id="IPR011712">
    <property type="entry name" value="Sig_transdc_His_kin_sub3_dim/P"/>
</dbReference>
<evidence type="ECO:0000313" key="8">
    <source>
        <dbReference type="EMBL" id="RFM27567.1"/>
    </source>
</evidence>
<keyword evidence="5" id="KW-0472">Membrane</keyword>
<dbReference type="InterPro" id="IPR003594">
    <property type="entry name" value="HATPase_dom"/>
</dbReference>
<keyword evidence="6" id="KW-0732">Signal</keyword>
<dbReference type="PROSITE" id="PS50109">
    <property type="entry name" value="HIS_KIN"/>
    <property type="match status" value="1"/>
</dbReference>
<dbReference type="GO" id="GO:0046983">
    <property type="term" value="F:protein dimerization activity"/>
    <property type="evidence" value="ECO:0007669"/>
    <property type="project" value="InterPro"/>
</dbReference>
<dbReference type="SUPFAM" id="SSF48452">
    <property type="entry name" value="TPR-like"/>
    <property type="match status" value="1"/>
</dbReference>
<keyword evidence="1" id="KW-0808">Transferase</keyword>
<dbReference type="Pfam" id="PF02518">
    <property type="entry name" value="HATPase_c"/>
    <property type="match status" value="1"/>
</dbReference>
<dbReference type="Gene3D" id="3.30.565.10">
    <property type="entry name" value="Histidine kinase-like ATPase, C-terminal domain"/>
    <property type="match status" value="1"/>
</dbReference>
<dbReference type="Gene3D" id="1.20.5.1930">
    <property type="match status" value="1"/>
</dbReference>
<dbReference type="InterPro" id="IPR005467">
    <property type="entry name" value="His_kinase_dom"/>
</dbReference>
<dbReference type="SUPFAM" id="SSF55874">
    <property type="entry name" value="ATPase domain of HSP90 chaperone/DNA topoisomerase II/histidine kinase"/>
    <property type="match status" value="1"/>
</dbReference>
<evidence type="ECO:0000259" key="7">
    <source>
        <dbReference type="PROSITE" id="PS50109"/>
    </source>
</evidence>
<dbReference type="CDD" id="cd16917">
    <property type="entry name" value="HATPase_UhpB-NarQ-NarX-like"/>
    <property type="match status" value="1"/>
</dbReference>
<comment type="caution">
    <text evidence="8">The sequence shown here is derived from an EMBL/GenBank/DDBJ whole genome shotgun (WGS) entry which is preliminary data.</text>
</comment>
<dbReference type="PANTHER" id="PTHR24421">
    <property type="entry name" value="NITRATE/NITRITE SENSOR PROTEIN NARX-RELATED"/>
    <property type="match status" value="1"/>
</dbReference>
<dbReference type="Proteomes" id="UP000261284">
    <property type="component" value="Unassembled WGS sequence"/>
</dbReference>
<proteinExistence type="predicted"/>
<keyword evidence="5" id="KW-0812">Transmembrane</keyword>
<evidence type="ECO:0000313" key="9">
    <source>
        <dbReference type="Proteomes" id="UP000261284"/>
    </source>
</evidence>
<dbReference type="EMBL" id="QTJU01000004">
    <property type="protein sequence ID" value="RFM27567.1"/>
    <property type="molecule type" value="Genomic_DNA"/>
</dbReference>
<dbReference type="OrthoDB" id="617348at2"/>
<keyword evidence="9" id="KW-1185">Reference proteome</keyword>
<keyword evidence="4" id="KW-0175">Coiled coil</keyword>
<evidence type="ECO:0000256" key="1">
    <source>
        <dbReference type="ARBA" id="ARBA00022679"/>
    </source>
</evidence>
<keyword evidence="5" id="KW-1133">Transmembrane helix</keyword>
<accession>A0A3E1NI11</accession>
<feature type="signal peptide" evidence="6">
    <location>
        <begin position="1"/>
        <end position="20"/>
    </location>
</feature>
<name>A0A3E1NI11_9BACT</name>
<dbReference type="InterPro" id="IPR036890">
    <property type="entry name" value="HATPase_C_sf"/>
</dbReference>
<feature type="transmembrane region" description="Helical" evidence="5">
    <location>
        <begin position="407"/>
        <end position="429"/>
    </location>
</feature>
<feature type="chain" id="PRO_5017621904" evidence="6">
    <location>
        <begin position="21"/>
        <end position="664"/>
    </location>
</feature>
<evidence type="ECO:0000256" key="5">
    <source>
        <dbReference type="SAM" id="Phobius"/>
    </source>
</evidence>
<dbReference type="SMART" id="SM00387">
    <property type="entry name" value="HATPase_c"/>
    <property type="match status" value="1"/>
</dbReference>
<dbReference type="GO" id="GO:0000155">
    <property type="term" value="F:phosphorelay sensor kinase activity"/>
    <property type="evidence" value="ECO:0007669"/>
    <property type="project" value="InterPro"/>
</dbReference>
<keyword evidence="3" id="KW-0902">Two-component regulatory system</keyword>
<dbReference type="InterPro" id="IPR019734">
    <property type="entry name" value="TPR_rpt"/>
</dbReference>
<reference evidence="8 9" key="1">
    <citation type="submission" date="2018-08" db="EMBL/GenBank/DDBJ databases">
        <title>Chitinophagaceae sp. K23C18032701, a novel bacterium isolated from forest soil.</title>
        <authorList>
            <person name="Wang C."/>
        </authorList>
    </citation>
    <scope>NUCLEOTIDE SEQUENCE [LARGE SCALE GENOMIC DNA]</scope>
    <source>
        <strain evidence="8 9">K23C18032701</strain>
    </source>
</reference>
<evidence type="ECO:0000256" key="2">
    <source>
        <dbReference type="ARBA" id="ARBA00022777"/>
    </source>
</evidence>
<dbReference type="Pfam" id="PF07730">
    <property type="entry name" value="HisKA_3"/>
    <property type="match status" value="1"/>
</dbReference>
<evidence type="ECO:0000256" key="3">
    <source>
        <dbReference type="ARBA" id="ARBA00023012"/>
    </source>
</evidence>
<feature type="domain" description="Histidine kinase" evidence="7">
    <location>
        <begin position="473"/>
        <end position="664"/>
    </location>
</feature>
<evidence type="ECO:0000256" key="6">
    <source>
        <dbReference type="SAM" id="SignalP"/>
    </source>
</evidence>
<dbReference type="RefSeq" id="WP_116847644.1">
    <property type="nucleotide sequence ID" value="NZ_QTJU01000004.1"/>
</dbReference>
<sequence length="664" mass="74851">MTRILFLLLLTVGPGLYSVAQSPLPLNEQAYTDSLNHQLQIAGTDSAKARISFLLGDYWRGKDTLKGRAFLNQAAVFAAKYPRLQASYPFYEGQFYFNTDKAKAGAAFLKATQTLQPFADKDALLLRSMAWFNYAIMLRAEKGDAFVTDTWLNKAIPLAEQAGADEKIGLYYTQLATLFMYNGRFDKAEEYNNKAIALLESKYPTSTTLMLAYLSAAGNDIYNKKKAEAKRCLDKAKQLLAPFPESVNYPNYYYNEGLYYTMANEFDSAMASLNKGIPLAKKLHQQQLLQMLVFRKYNILQESKQYEAAKQLLLELLNEGTLSADVNNRRTIYQQMAMVNASLKLMGEAYRWSQQYAVLSDSLQSSNLQKNMHELEAKFNKSENEKQIAVLAAEKEKALLTARNGRLLSWLLGVLALLLLAIAGFAMVLNRKNKKLAAQQQRNHQQQLKEAEQQKQLQVSEALLQGEENERERVARDLHDGLGGMLAGIKINLSTLLPAAQPVNNELSRIMSQIDQSSTELRRIARNMMPESLLQYGLEPALRELCESVNREAVHISFQPFGISNDMPRQTQITIYRMVQEMLSNALRHAHASSIVLQCTQTKHTFYITVEDNGRGFDMALMARAKGIGLRNIKKRVDYLRGKMEIEAAANEGTTINIELDVAG</sequence>
<gene>
    <name evidence="8" type="ORF">DXN05_12660</name>
</gene>
<dbReference type="InterPro" id="IPR050482">
    <property type="entry name" value="Sensor_HK_TwoCompSys"/>
</dbReference>
<dbReference type="InterPro" id="IPR011990">
    <property type="entry name" value="TPR-like_helical_dom_sf"/>
</dbReference>
<evidence type="ECO:0000256" key="4">
    <source>
        <dbReference type="SAM" id="Coils"/>
    </source>
</evidence>
<feature type="coiled-coil region" evidence="4">
    <location>
        <begin position="429"/>
        <end position="470"/>
    </location>
</feature>